<dbReference type="GO" id="GO:0036503">
    <property type="term" value="P:ERAD pathway"/>
    <property type="evidence" value="ECO:0007669"/>
    <property type="project" value="TreeGrafter"/>
</dbReference>
<dbReference type="Gene3D" id="3.10.20.90">
    <property type="entry name" value="Phosphatidylinositol 3-kinase Catalytic Subunit, Chain A, domain 1"/>
    <property type="match status" value="1"/>
</dbReference>
<evidence type="ECO:0000256" key="2">
    <source>
        <dbReference type="SAM" id="Coils"/>
    </source>
</evidence>
<dbReference type="Pfam" id="PF21021">
    <property type="entry name" value="FAF1"/>
    <property type="match status" value="1"/>
</dbReference>
<dbReference type="AlphaFoldDB" id="A0A336M8X6"/>
<dbReference type="InterPro" id="IPR029071">
    <property type="entry name" value="Ubiquitin-like_domsf"/>
</dbReference>
<dbReference type="VEuPathDB" id="VectorBase:CSON011543"/>
<dbReference type="SUPFAM" id="SSF52833">
    <property type="entry name" value="Thioredoxin-like"/>
    <property type="match status" value="1"/>
</dbReference>
<dbReference type="Pfam" id="PF00789">
    <property type="entry name" value="UBX"/>
    <property type="match status" value="1"/>
</dbReference>
<dbReference type="InterPro" id="IPR006577">
    <property type="entry name" value="UAS"/>
</dbReference>
<name>A0A336M8X6_CULSO</name>
<feature type="domain" description="UBX" evidence="3">
    <location>
        <begin position="355"/>
        <end position="465"/>
    </location>
</feature>
<dbReference type="EMBL" id="UFQT01000502">
    <property type="protein sequence ID" value="SSX24817.1"/>
    <property type="molecule type" value="Genomic_DNA"/>
</dbReference>
<accession>A0A336M8X6</accession>
<evidence type="ECO:0000256" key="1">
    <source>
        <dbReference type="ARBA" id="ARBA00023054"/>
    </source>
</evidence>
<dbReference type="InterPro" id="IPR036249">
    <property type="entry name" value="Thioredoxin-like_sf"/>
</dbReference>
<dbReference type="PANTHER" id="PTHR23322">
    <property type="entry name" value="FAS-ASSOCIATED PROTEIN"/>
    <property type="match status" value="1"/>
</dbReference>
<dbReference type="PANTHER" id="PTHR23322:SF1">
    <property type="entry name" value="FAS-ASSOCIATED FACTOR 2"/>
    <property type="match status" value="1"/>
</dbReference>
<reference evidence="4" key="1">
    <citation type="submission" date="2018-07" db="EMBL/GenBank/DDBJ databases">
        <authorList>
            <person name="Quirk P.G."/>
            <person name="Krulwich T.A."/>
        </authorList>
    </citation>
    <scope>NUCLEOTIDE SEQUENCE</scope>
</reference>
<dbReference type="InterPro" id="IPR001012">
    <property type="entry name" value="UBX_dom"/>
</dbReference>
<dbReference type="PROSITE" id="PS50033">
    <property type="entry name" value="UBX"/>
    <property type="match status" value="1"/>
</dbReference>
<gene>
    <name evidence="4" type="primary">CSON011543</name>
</gene>
<dbReference type="SUPFAM" id="SSF54236">
    <property type="entry name" value="Ubiquitin-like"/>
    <property type="match status" value="1"/>
</dbReference>
<evidence type="ECO:0000259" key="3">
    <source>
        <dbReference type="PROSITE" id="PS50033"/>
    </source>
</evidence>
<organism evidence="4">
    <name type="scientific">Culicoides sonorensis</name>
    <name type="common">Biting midge</name>
    <dbReference type="NCBI Taxonomy" id="179676"/>
    <lineage>
        <taxon>Eukaryota</taxon>
        <taxon>Metazoa</taxon>
        <taxon>Ecdysozoa</taxon>
        <taxon>Arthropoda</taxon>
        <taxon>Hexapoda</taxon>
        <taxon>Insecta</taxon>
        <taxon>Pterygota</taxon>
        <taxon>Neoptera</taxon>
        <taxon>Endopterygota</taxon>
        <taxon>Diptera</taxon>
        <taxon>Nematocera</taxon>
        <taxon>Chironomoidea</taxon>
        <taxon>Ceratopogonidae</taxon>
        <taxon>Ceratopogoninae</taxon>
        <taxon>Culicoides</taxon>
        <taxon>Monoculicoides</taxon>
    </lineage>
</organism>
<dbReference type="Pfam" id="PF14555">
    <property type="entry name" value="UBA_4"/>
    <property type="match status" value="1"/>
</dbReference>
<dbReference type="Gene3D" id="3.40.30.10">
    <property type="entry name" value="Glutaredoxin"/>
    <property type="match status" value="1"/>
</dbReference>
<sequence length="470" mass="53926">MDSFDETISPSQTEKVQQFQEITGIDDLNRCRDILIRNGWDLEVAMQEEMNLREGRPSMYAVETRPPAVINDRFLQQVFTTKAPAGPPQGFGSLIGYVVNLVFNFCYSTFSNILTTILDIFRGQERIVTDPVADVLQFIELYKEKNPVHPVFYQGTYSQALNDAKRELKFLLILLHSEQKPESVNFCRDTLSNPEIIDYLNRNMILWGCDVASPEGFRVSQSLNLRSVYPTMVMICLRNNKMTIVGRLEGNCVPEELLRRMRSVVQENDIYLTQARLDRLERSLNRNIRQQQDDAYALSLKADQEKERKKQEEIEKQRRIEQELEAERQAEYQRKIDIENMKVELASTVPSEPSTNDGVVSLVFKLPSGVRLERRFLSVHTLKDICTYIFCHPDAPDSFEITTNFPKRVLITSDTIINNATKENSSSSNNTSCDNFIGNHVSSAVLPENQTMLDAGLKNREVLFINDLDA</sequence>
<feature type="coiled-coil region" evidence="2">
    <location>
        <begin position="302"/>
        <end position="334"/>
    </location>
</feature>
<dbReference type="InterPro" id="IPR049483">
    <property type="entry name" value="FAF1_2-like_UAS"/>
</dbReference>
<keyword evidence="1 2" id="KW-0175">Coiled coil</keyword>
<dbReference type="SMART" id="SM00594">
    <property type="entry name" value="UAS"/>
    <property type="match status" value="1"/>
</dbReference>
<proteinExistence type="predicted"/>
<protein>
    <submittedName>
        <fullName evidence="4">CSON011543 protein</fullName>
    </submittedName>
</protein>
<dbReference type="Gene3D" id="1.10.8.10">
    <property type="entry name" value="DNA helicase RuvA subunit, C-terminal domain"/>
    <property type="match status" value="1"/>
</dbReference>
<dbReference type="InterPro" id="IPR050730">
    <property type="entry name" value="UBX_domain-protein"/>
</dbReference>
<dbReference type="GO" id="GO:0043130">
    <property type="term" value="F:ubiquitin binding"/>
    <property type="evidence" value="ECO:0007669"/>
    <property type="project" value="TreeGrafter"/>
</dbReference>
<evidence type="ECO:0000313" key="4">
    <source>
        <dbReference type="EMBL" id="SSX24817.1"/>
    </source>
</evidence>
<dbReference type="GO" id="GO:0005783">
    <property type="term" value="C:endoplasmic reticulum"/>
    <property type="evidence" value="ECO:0007669"/>
    <property type="project" value="TreeGrafter"/>
</dbReference>